<reference evidence="1" key="1">
    <citation type="journal article" date="2021" name="Proc. Natl. Acad. Sci. U.S.A.">
        <title>A Catalog of Tens of Thousands of Viruses from Human Metagenomes Reveals Hidden Associations with Chronic Diseases.</title>
        <authorList>
            <person name="Tisza M.J."/>
            <person name="Buck C.B."/>
        </authorList>
    </citation>
    <scope>NUCLEOTIDE SEQUENCE</scope>
    <source>
        <strain evidence="1">CtOCb13</strain>
    </source>
</reference>
<organism evidence="1">
    <name type="scientific">Siphoviridae sp. ctOCb13</name>
    <dbReference type="NCBI Taxonomy" id="2825477"/>
    <lineage>
        <taxon>Viruses</taxon>
        <taxon>Duplodnaviria</taxon>
        <taxon>Heunggongvirae</taxon>
        <taxon>Uroviricota</taxon>
        <taxon>Caudoviricetes</taxon>
    </lineage>
</organism>
<dbReference type="EMBL" id="BK015555">
    <property type="protein sequence ID" value="DAE12661.1"/>
    <property type="molecule type" value="Genomic_DNA"/>
</dbReference>
<protein>
    <submittedName>
        <fullName evidence="1">Uncharacterized protein</fullName>
    </submittedName>
</protein>
<proteinExistence type="predicted"/>
<evidence type="ECO:0000313" key="1">
    <source>
        <dbReference type="EMBL" id="DAE12661.1"/>
    </source>
</evidence>
<accession>A0A8S5Q1W4</accession>
<name>A0A8S5Q1W4_9CAUD</name>
<sequence length="78" mass="8754">MSCTPSLTKLQLILGSRISVIYKVSRLTDNRSRKLFTIGAVIMRSSLQCSRLFIRIVAELEYNEDAFEPCGQGSNVID</sequence>